<evidence type="ECO:0000259" key="9">
    <source>
        <dbReference type="Pfam" id="PF10502"/>
    </source>
</evidence>
<dbReference type="Proteomes" id="UP000658320">
    <property type="component" value="Unassembled WGS sequence"/>
</dbReference>
<dbReference type="PANTHER" id="PTHR43390">
    <property type="entry name" value="SIGNAL PEPTIDASE I"/>
    <property type="match status" value="1"/>
</dbReference>
<organism evidence="10 11">
    <name type="scientific">Streptomyces aurantiogriseus</name>
    <dbReference type="NCBI Taxonomy" id="66870"/>
    <lineage>
        <taxon>Bacteria</taxon>
        <taxon>Bacillati</taxon>
        <taxon>Actinomycetota</taxon>
        <taxon>Actinomycetes</taxon>
        <taxon>Kitasatosporales</taxon>
        <taxon>Streptomycetaceae</taxon>
        <taxon>Streptomyces</taxon>
    </lineage>
</organism>
<feature type="active site" evidence="6">
    <location>
        <position position="77"/>
    </location>
</feature>
<dbReference type="InterPro" id="IPR036286">
    <property type="entry name" value="LexA/Signal_pep-like_sf"/>
</dbReference>
<accession>A0A918CBH7</accession>
<evidence type="ECO:0000256" key="5">
    <source>
        <dbReference type="ARBA" id="ARBA00022801"/>
    </source>
</evidence>
<proteinExistence type="inferred from homology"/>
<dbReference type="AlphaFoldDB" id="A0A918CBH7"/>
<evidence type="ECO:0000313" key="10">
    <source>
        <dbReference type="EMBL" id="GGR15796.1"/>
    </source>
</evidence>
<comment type="catalytic activity">
    <reaction evidence="1 7">
        <text>Cleavage of hydrophobic, N-terminal signal or leader sequences from secreted and periplasmic proteins.</text>
        <dbReference type="EC" id="3.4.21.89"/>
    </reaction>
</comment>
<evidence type="ECO:0000256" key="3">
    <source>
        <dbReference type="ARBA" id="ARBA00009370"/>
    </source>
</evidence>
<dbReference type="EMBL" id="BMSX01000007">
    <property type="protein sequence ID" value="GGR15796.1"/>
    <property type="molecule type" value="Genomic_DNA"/>
</dbReference>
<dbReference type="InterPro" id="IPR000223">
    <property type="entry name" value="Pept_S26A_signal_pept_1"/>
</dbReference>
<evidence type="ECO:0000256" key="4">
    <source>
        <dbReference type="ARBA" id="ARBA00013208"/>
    </source>
</evidence>
<dbReference type="CDD" id="cd06530">
    <property type="entry name" value="S26_SPase_I"/>
    <property type="match status" value="1"/>
</dbReference>
<dbReference type="NCBIfam" id="TIGR02227">
    <property type="entry name" value="sigpep_I_bact"/>
    <property type="match status" value="1"/>
</dbReference>
<dbReference type="Pfam" id="PF10502">
    <property type="entry name" value="Peptidase_S26"/>
    <property type="match status" value="1"/>
</dbReference>
<keyword evidence="11" id="KW-1185">Reference proteome</keyword>
<feature type="active site" evidence="6">
    <location>
        <position position="122"/>
    </location>
</feature>
<keyword evidence="7" id="KW-1133">Transmembrane helix</keyword>
<name>A0A918CBH7_9ACTN</name>
<comment type="caution">
    <text evidence="10">The sequence shown here is derived from an EMBL/GenBank/DDBJ whole genome shotgun (WGS) entry which is preliminary data.</text>
</comment>
<dbReference type="PANTHER" id="PTHR43390:SF1">
    <property type="entry name" value="CHLOROPLAST PROCESSING PEPTIDASE"/>
    <property type="match status" value="1"/>
</dbReference>
<reference evidence="10" key="1">
    <citation type="journal article" date="2014" name="Int. J. Syst. Evol. Microbiol.">
        <title>Complete genome sequence of Corynebacterium casei LMG S-19264T (=DSM 44701T), isolated from a smear-ripened cheese.</title>
        <authorList>
            <consortium name="US DOE Joint Genome Institute (JGI-PGF)"/>
            <person name="Walter F."/>
            <person name="Albersmeier A."/>
            <person name="Kalinowski J."/>
            <person name="Ruckert C."/>
        </authorList>
    </citation>
    <scope>NUCLEOTIDE SEQUENCE</scope>
    <source>
        <strain evidence="10">JCM 4346</strain>
    </source>
</reference>
<dbReference type="EC" id="3.4.21.89" evidence="4 7"/>
<evidence type="ECO:0000256" key="2">
    <source>
        <dbReference type="ARBA" id="ARBA00004401"/>
    </source>
</evidence>
<evidence type="ECO:0000313" key="11">
    <source>
        <dbReference type="Proteomes" id="UP000658320"/>
    </source>
</evidence>
<gene>
    <name evidence="10" type="ORF">GCM10010251_34880</name>
</gene>
<sequence>MDTEAQPTERDRSSHPSVSEETPDAEGAEDRSRFALVARITHWLPGGRISLTLLICLLFLLLLNAFVVKPFQIPSGSMENGLRIGDRVLVNRLAYRFGAEPQRGDVVVFDGTGYFGNSDYIKRVVGVGGDHVVCCDKEGRLQVNGRPVDESTFLYPGDSPSTVPFDVEVPEGTLFVLGDHRSASSDSRDHLGSPGGGMIPVDDVIGRADWIVWPYAHLTRLHRPSAYARVPDAGTPTNVAGAHG</sequence>
<protein>
    <recommendedName>
        <fullName evidence="4 7">Signal peptidase I</fullName>
        <ecNumber evidence="4 7">3.4.21.89</ecNumber>
    </recommendedName>
</protein>
<reference evidence="10" key="2">
    <citation type="submission" date="2020-09" db="EMBL/GenBank/DDBJ databases">
        <authorList>
            <person name="Sun Q."/>
            <person name="Ohkuma M."/>
        </authorList>
    </citation>
    <scope>NUCLEOTIDE SEQUENCE</scope>
    <source>
        <strain evidence="10">JCM 4346</strain>
    </source>
</reference>
<evidence type="ECO:0000256" key="8">
    <source>
        <dbReference type="SAM" id="MobiDB-lite"/>
    </source>
</evidence>
<evidence type="ECO:0000256" key="1">
    <source>
        <dbReference type="ARBA" id="ARBA00000677"/>
    </source>
</evidence>
<dbReference type="Gene3D" id="2.10.109.10">
    <property type="entry name" value="Umud Fragment, subunit A"/>
    <property type="match status" value="1"/>
</dbReference>
<dbReference type="RefSeq" id="WP_189937314.1">
    <property type="nucleotide sequence ID" value="NZ_BMSX01000007.1"/>
</dbReference>
<feature type="transmembrane region" description="Helical" evidence="7">
    <location>
        <begin position="49"/>
        <end position="68"/>
    </location>
</feature>
<dbReference type="GO" id="GO:0009003">
    <property type="term" value="F:signal peptidase activity"/>
    <property type="evidence" value="ECO:0007669"/>
    <property type="project" value="UniProtKB-EC"/>
</dbReference>
<dbReference type="GO" id="GO:0004252">
    <property type="term" value="F:serine-type endopeptidase activity"/>
    <property type="evidence" value="ECO:0007669"/>
    <property type="project" value="InterPro"/>
</dbReference>
<dbReference type="SUPFAM" id="SSF51306">
    <property type="entry name" value="LexA/Signal peptidase"/>
    <property type="match status" value="1"/>
</dbReference>
<keyword evidence="5 7" id="KW-0378">Hydrolase</keyword>
<dbReference type="GO" id="GO:0006465">
    <property type="term" value="P:signal peptide processing"/>
    <property type="evidence" value="ECO:0007669"/>
    <property type="project" value="InterPro"/>
</dbReference>
<dbReference type="InterPro" id="IPR019533">
    <property type="entry name" value="Peptidase_S26"/>
</dbReference>
<feature type="domain" description="Peptidase S26" evidence="9">
    <location>
        <begin position="51"/>
        <end position="213"/>
    </location>
</feature>
<feature type="region of interest" description="Disordered" evidence="8">
    <location>
        <begin position="1"/>
        <end position="27"/>
    </location>
</feature>
<dbReference type="PRINTS" id="PR00727">
    <property type="entry name" value="LEADERPTASE"/>
</dbReference>
<keyword evidence="7" id="KW-0472">Membrane</keyword>
<keyword evidence="7" id="KW-0645">Protease</keyword>
<evidence type="ECO:0000256" key="6">
    <source>
        <dbReference type="PIRSR" id="PIRSR600223-1"/>
    </source>
</evidence>
<keyword evidence="7" id="KW-0812">Transmembrane</keyword>
<dbReference type="PROSITE" id="PS00761">
    <property type="entry name" value="SPASE_I_3"/>
    <property type="match status" value="1"/>
</dbReference>
<comment type="subcellular location">
    <subcellularLocation>
        <location evidence="2">Cell membrane</location>
        <topology evidence="2">Single-pass type II membrane protein</topology>
    </subcellularLocation>
    <subcellularLocation>
        <location evidence="7">Membrane</location>
        <topology evidence="7">Single-pass type II membrane protein</topology>
    </subcellularLocation>
</comment>
<dbReference type="InterPro" id="IPR019758">
    <property type="entry name" value="Pept_S26A_signal_pept_1_CS"/>
</dbReference>
<evidence type="ECO:0000256" key="7">
    <source>
        <dbReference type="RuleBase" id="RU362042"/>
    </source>
</evidence>
<dbReference type="GO" id="GO:0005886">
    <property type="term" value="C:plasma membrane"/>
    <property type="evidence" value="ECO:0007669"/>
    <property type="project" value="UniProtKB-SubCell"/>
</dbReference>
<comment type="similarity">
    <text evidence="3 7">Belongs to the peptidase S26 family.</text>
</comment>